<name>A0A8S5SWT5_9CAUD</name>
<protein>
    <submittedName>
        <fullName evidence="1">Uncharacterized protein</fullName>
    </submittedName>
</protein>
<evidence type="ECO:0000313" key="1">
    <source>
        <dbReference type="EMBL" id="DAF55548.1"/>
    </source>
</evidence>
<reference evidence="1" key="1">
    <citation type="journal article" date="2021" name="Proc. Natl. Acad. Sci. U.S.A.">
        <title>A Catalog of Tens of Thousands of Viruses from Human Metagenomes Reveals Hidden Associations with Chronic Diseases.</title>
        <authorList>
            <person name="Tisza M.J."/>
            <person name="Buck C.B."/>
        </authorList>
    </citation>
    <scope>NUCLEOTIDE SEQUENCE</scope>
    <source>
        <strain evidence="1">CtLYp5</strain>
    </source>
</reference>
<proteinExistence type="predicted"/>
<sequence>MKHIANIMKINDCNPDQESTVGRIFAQGRGKSRKHLILWLNGWEEEHGANYYDACAAARKANIWNFIEPI</sequence>
<organism evidence="1">
    <name type="scientific">Myoviridae sp. ctLYp5</name>
    <dbReference type="NCBI Taxonomy" id="2827680"/>
    <lineage>
        <taxon>Viruses</taxon>
        <taxon>Duplodnaviria</taxon>
        <taxon>Heunggongvirae</taxon>
        <taxon>Uroviricota</taxon>
        <taxon>Caudoviricetes</taxon>
    </lineage>
</organism>
<accession>A0A8S5SWT5</accession>
<dbReference type="EMBL" id="BK032693">
    <property type="protein sequence ID" value="DAF55548.1"/>
    <property type="molecule type" value="Genomic_DNA"/>
</dbReference>